<organism evidence="1 2">
    <name type="scientific">Cellvibrio mixtus</name>
    <dbReference type="NCBI Taxonomy" id="39650"/>
    <lineage>
        <taxon>Bacteria</taxon>
        <taxon>Pseudomonadati</taxon>
        <taxon>Pseudomonadota</taxon>
        <taxon>Gammaproteobacteria</taxon>
        <taxon>Cellvibrionales</taxon>
        <taxon>Cellvibrionaceae</taxon>
        <taxon>Cellvibrio</taxon>
    </lineage>
</organism>
<protein>
    <submittedName>
        <fullName evidence="1">Uncharacterized protein</fullName>
    </submittedName>
</protein>
<dbReference type="RefSeq" id="WP_094984361.1">
    <property type="nucleotide sequence ID" value="NZ_NHNI01000001.1"/>
</dbReference>
<reference evidence="2" key="1">
    <citation type="submission" date="2017-05" db="EMBL/GenBank/DDBJ databases">
        <authorList>
            <person name="Barney B.M."/>
        </authorList>
    </citation>
    <scope>NUCLEOTIDE SEQUENCE [LARGE SCALE GENOMIC DNA]</scope>
    <source>
        <strain evidence="2">PSBB022</strain>
    </source>
</reference>
<comment type="caution">
    <text evidence="1">The sequence shown here is derived from an EMBL/GenBank/DDBJ whole genome shotgun (WGS) entry which is preliminary data.</text>
</comment>
<gene>
    <name evidence="1" type="ORF">CBP51_07060</name>
</gene>
<keyword evidence="2" id="KW-1185">Reference proteome</keyword>
<accession>A0A266QA40</accession>
<sequence length="106" mass="11458">MNQVMNVDLYGASLADVDGTKYVSFYVGQHVVDEKEESAKGIVMMKLSGDPSVYESLRLTKYPAPVEMHIRLKKAAGGRMGQHCVAIKPLGTQAQSSTKTNTAPAN</sequence>
<dbReference type="EMBL" id="NHNI01000001">
    <property type="protein sequence ID" value="OZY86763.1"/>
    <property type="molecule type" value="Genomic_DNA"/>
</dbReference>
<dbReference type="Proteomes" id="UP000216101">
    <property type="component" value="Unassembled WGS sequence"/>
</dbReference>
<proteinExistence type="predicted"/>
<dbReference type="AlphaFoldDB" id="A0A266QA40"/>
<evidence type="ECO:0000313" key="1">
    <source>
        <dbReference type="EMBL" id="OZY86763.1"/>
    </source>
</evidence>
<evidence type="ECO:0000313" key="2">
    <source>
        <dbReference type="Proteomes" id="UP000216101"/>
    </source>
</evidence>
<name>A0A266QA40_9GAMM</name>